<keyword evidence="2" id="KW-1185">Reference proteome</keyword>
<dbReference type="PROSITE" id="PS51257">
    <property type="entry name" value="PROKAR_LIPOPROTEIN"/>
    <property type="match status" value="1"/>
</dbReference>
<reference evidence="1" key="1">
    <citation type="submission" date="2020-07" db="EMBL/GenBank/DDBJ databases">
        <title>Highly diverse flavobacterial phages as mortality factor during North Sea spring blooms.</title>
        <authorList>
            <person name="Bartlau N."/>
            <person name="Wichels A."/>
            <person name="Krohne G."/>
            <person name="Adriaenssens E.M."/>
            <person name="Heins A."/>
            <person name="Fuchs B.M."/>
            <person name="Amann R."/>
            <person name="Moraru C."/>
        </authorList>
    </citation>
    <scope>NUCLEOTIDE SEQUENCE</scope>
</reference>
<evidence type="ECO:0000313" key="2">
    <source>
        <dbReference type="Proteomes" id="UP000693804"/>
    </source>
</evidence>
<gene>
    <name evidence="1" type="ORF">Ingeline1_25</name>
</gene>
<organism evidence="1 2">
    <name type="scientific">Cellulophaga phage Ingeline_1</name>
    <dbReference type="NCBI Taxonomy" id="2745674"/>
    <lineage>
        <taxon>Viruses</taxon>
        <taxon>Duplodnaviria</taxon>
        <taxon>Heunggongvirae</taxon>
        <taxon>Uroviricota</taxon>
        <taxon>Caudoviricetes</taxon>
        <taxon>Duneviridae</taxon>
        <taxon>Ingelinevirus</taxon>
        <taxon>Ingelinevirus ingeline</taxon>
    </lineage>
</organism>
<proteinExistence type="predicted"/>
<evidence type="ECO:0000313" key="1">
    <source>
        <dbReference type="EMBL" id="QQV89969.1"/>
    </source>
</evidence>
<sequence length="126" mass="14007">MKKISIILLLISLVVSCSKPVNELGSFYITSVIPISFVYNGEPDTIVICVDGQFFESEVYSIKGGWKMHNPIIITEGSYEVTSVVLLKNNQPIYEAKPLQYSPENIADIPFTINVYGVIDVGINVY</sequence>
<dbReference type="Proteomes" id="UP000693804">
    <property type="component" value="Segment"/>
</dbReference>
<dbReference type="EMBL" id="MT732435">
    <property type="protein sequence ID" value="QQV89969.1"/>
    <property type="molecule type" value="Genomic_DNA"/>
</dbReference>
<accession>A0A8E4ZEP5</accession>
<evidence type="ECO:0008006" key="3">
    <source>
        <dbReference type="Google" id="ProtNLM"/>
    </source>
</evidence>
<protein>
    <recommendedName>
        <fullName evidence="3">Lipoprotein</fullName>
    </recommendedName>
</protein>
<name>A0A8E4ZEP5_9CAUD</name>